<dbReference type="InterPro" id="IPR036866">
    <property type="entry name" value="RibonucZ/Hydroxyglut_hydro"/>
</dbReference>
<reference evidence="3" key="1">
    <citation type="submission" date="2015-07" db="EMBL/GenBank/DDBJ databases">
        <title>Draft Genome Sequence of Oceanobacillus picturae Heshi-B3 that Was Isolated from Fermented Rice Bran with Aging Salted Mackerel, Which Was Named Heshiko as Traditional Fermented Seafood in Japan.</title>
        <authorList>
            <person name="Akuzawa S."/>
            <person name="Nakagawa J."/>
            <person name="Kanekatsu T."/>
            <person name="Kanesaki Y."/>
            <person name="Suzuki T."/>
        </authorList>
    </citation>
    <scope>NUCLEOTIDE SEQUENCE [LARGE SCALE GENOMIC DNA]</scope>
    <source>
        <strain evidence="3">Heshi-B3</strain>
    </source>
</reference>
<proteinExistence type="predicted"/>
<dbReference type="Proteomes" id="UP000052946">
    <property type="component" value="Unassembled WGS sequence"/>
</dbReference>
<feature type="domain" description="Metallo-beta-lactamase" evidence="1">
    <location>
        <begin position="34"/>
        <end position="242"/>
    </location>
</feature>
<evidence type="ECO:0000259" key="1">
    <source>
        <dbReference type="SMART" id="SM00849"/>
    </source>
</evidence>
<dbReference type="CDD" id="cd07721">
    <property type="entry name" value="yflN-like_MBL-fold"/>
    <property type="match status" value="1"/>
</dbReference>
<dbReference type="PANTHER" id="PTHR42951:SF17">
    <property type="entry name" value="METALLO-BETA-LACTAMASE DOMAIN-CONTAINING PROTEIN"/>
    <property type="match status" value="1"/>
</dbReference>
<gene>
    <name evidence="2" type="ORF">OPHB3_0992</name>
</gene>
<accession>A0A0U9H404</accession>
<dbReference type="RefSeq" id="WP_058949607.1">
    <property type="nucleotide sequence ID" value="NZ_BBXV01000012.1"/>
</dbReference>
<comment type="caution">
    <text evidence="2">The sequence shown here is derived from an EMBL/GenBank/DDBJ whole genome shotgun (WGS) entry which is preliminary data.</text>
</comment>
<dbReference type="GO" id="GO:0016787">
    <property type="term" value="F:hydrolase activity"/>
    <property type="evidence" value="ECO:0007669"/>
    <property type="project" value="UniProtKB-KW"/>
</dbReference>
<protein>
    <submittedName>
        <fullName evidence="2">Hydroxyacylglutathione hydrolase</fullName>
    </submittedName>
</protein>
<dbReference type="SMART" id="SM00849">
    <property type="entry name" value="Lactamase_B"/>
    <property type="match status" value="1"/>
</dbReference>
<reference evidence="2 3" key="2">
    <citation type="journal article" date="2016" name="Genome Announc.">
        <title>Draft Genome Sequence of Oceanobacillus picturae Heshi-B3, Isolated from Fermented Rice Bran in a Traditional Japanese Seafood Dish.</title>
        <authorList>
            <person name="Akuzawa S."/>
            <person name="Nagaoka J."/>
            <person name="Kanekatsu M."/>
            <person name="Kanesaki Y."/>
            <person name="Suzuki T."/>
        </authorList>
    </citation>
    <scope>NUCLEOTIDE SEQUENCE [LARGE SCALE GENOMIC DNA]</scope>
    <source>
        <strain evidence="2 3">Heshi-B3</strain>
    </source>
</reference>
<evidence type="ECO:0000313" key="3">
    <source>
        <dbReference type="Proteomes" id="UP000052946"/>
    </source>
</evidence>
<dbReference type="SUPFAM" id="SSF56281">
    <property type="entry name" value="Metallo-hydrolase/oxidoreductase"/>
    <property type="match status" value="1"/>
</dbReference>
<name>A0A0U9H404_9BACI</name>
<sequence>MNHKNEGRKMPFTSVGSGNVQLVADKVHCYTNQIVNVCYVGDKEEWVLVDTGMPGSASKIKAEAEQLFGEGAKPKAIILTHGHFDHVGSVVELVEGWGVPVYAHPLEVPYLTGETRYNEPDPSVSGGMVAKLSAFFPNRPVDLSGHIHKLPHDGTIPFMPGWQWIHTPGHTPGHISAFRFTDKTLIAGDAFTTVKQEDMLEVVQQKMEIHGPPRYFTPDWEAAEASVEKLVHLKPLHGVTGHGVPVSGDKLLDGLTYLADHFKEIAVPSHGRYVEGER</sequence>
<dbReference type="OrthoDB" id="9802248at2"/>
<organism evidence="2 3">
    <name type="scientific">Oceanobacillus picturae</name>
    <dbReference type="NCBI Taxonomy" id="171693"/>
    <lineage>
        <taxon>Bacteria</taxon>
        <taxon>Bacillati</taxon>
        <taxon>Bacillota</taxon>
        <taxon>Bacilli</taxon>
        <taxon>Bacillales</taxon>
        <taxon>Bacillaceae</taxon>
        <taxon>Oceanobacillus</taxon>
    </lineage>
</organism>
<dbReference type="AlphaFoldDB" id="A0A0U9H404"/>
<keyword evidence="2" id="KW-0378">Hydrolase</keyword>
<evidence type="ECO:0000313" key="2">
    <source>
        <dbReference type="EMBL" id="GAQ17067.1"/>
    </source>
</evidence>
<dbReference type="PANTHER" id="PTHR42951">
    <property type="entry name" value="METALLO-BETA-LACTAMASE DOMAIN-CONTAINING"/>
    <property type="match status" value="1"/>
</dbReference>
<dbReference type="Pfam" id="PF00753">
    <property type="entry name" value="Lactamase_B"/>
    <property type="match status" value="1"/>
</dbReference>
<dbReference type="InterPro" id="IPR001279">
    <property type="entry name" value="Metallo-B-lactamas"/>
</dbReference>
<dbReference type="EMBL" id="BBXV01000012">
    <property type="protein sequence ID" value="GAQ17067.1"/>
    <property type="molecule type" value="Genomic_DNA"/>
</dbReference>
<dbReference type="InterPro" id="IPR050855">
    <property type="entry name" value="NDM-1-like"/>
</dbReference>
<dbReference type="Gene3D" id="3.60.15.10">
    <property type="entry name" value="Ribonuclease Z/Hydroxyacylglutathione hydrolase-like"/>
    <property type="match status" value="1"/>
</dbReference>